<dbReference type="Gene3D" id="3.20.110.10">
    <property type="entry name" value="Glycoside hydrolase 38, N terminal domain"/>
    <property type="match status" value="1"/>
</dbReference>
<dbReference type="Pfam" id="PF01074">
    <property type="entry name" value="Glyco_hydro_38N"/>
    <property type="match status" value="1"/>
</dbReference>
<dbReference type="SUPFAM" id="SSF88713">
    <property type="entry name" value="Glycoside hydrolase/deacetylase"/>
    <property type="match status" value="1"/>
</dbReference>
<dbReference type="PANTHER" id="PTHR46017">
    <property type="entry name" value="ALPHA-MANNOSIDASE 2C1"/>
    <property type="match status" value="1"/>
</dbReference>
<reference evidence="6 7" key="1">
    <citation type="submission" date="2022-08" db="EMBL/GenBank/DDBJ databases">
        <title>Bacterial and archaeal communities from various locations to study Microbial Dark Matter (Phase II).</title>
        <authorList>
            <person name="Stepanauskas R."/>
        </authorList>
    </citation>
    <scope>NUCLEOTIDE SEQUENCE [LARGE SCALE GENOMIC DNA]</scope>
    <source>
        <strain evidence="6 7">PD1</strain>
    </source>
</reference>
<dbReference type="SUPFAM" id="SSF74650">
    <property type="entry name" value="Galactose mutarotase-like"/>
    <property type="match status" value="1"/>
</dbReference>
<keyword evidence="4" id="KW-0326">Glycosidase</keyword>
<dbReference type="Proteomes" id="UP001204798">
    <property type="component" value="Unassembled WGS sequence"/>
</dbReference>
<evidence type="ECO:0000256" key="1">
    <source>
        <dbReference type="ARBA" id="ARBA00009792"/>
    </source>
</evidence>
<dbReference type="Pfam" id="PF09261">
    <property type="entry name" value="Alpha-mann_mid"/>
    <property type="match status" value="1"/>
</dbReference>
<dbReference type="EMBL" id="JANUCP010000001">
    <property type="protein sequence ID" value="MCS3917768.1"/>
    <property type="molecule type" value="Genomic_DNA"/>
</dbReference>
<evidence type="ECO:0000259" key="5">
    <source>
        <dbReference type="SMART" id="SM00872"/>
    </source>
</evidence>
<name>A0ABT2EII6_9BACT</name>
<dbReference type="Gene3D" id="1.20.1270.50">
    <property type="entry name" value="Glycoside hydrolase family 38, central domain"/>
    <property type="match status" value="1"/>
</dbReference>
<dbReference type="Pfam" id="PF17677">
    <property type="entry name" value="Glyco_hydro38C2"/>
    <property type="match status" value="1"/>
</dbReference>
<dbReference type="Gene3D" id="2.70.98.30">
    <property type="entry name" value="Golgi alpha-mannosidase II, domain 4"/>
    <property type="match status" value="1"/>
</dbReference>
<comment type="similarity">
    <text evidence="1">Belongs to the glycosyl hydrolase 38 family.</text>
</comment>
<dbReference type="Pfam" id="PF07748">
    <property type="entry name" value="Glyco_hydro_38C"/>
    <property type="match status" value="1"/>
</dbReference>
<dbReference type="InterPro" id="IPR011330">
    <property type="entry name" value="Glyco_hydro/deAcase_b/a-brl"/>
</dbReference>
<dbReference type="InterPro" id="IPR027291">
    <property type="entry name" value="Glyco_hydro_38_N_sf"/>
</dbReference>
<sequence>MAEKKSAVAIVVSQTHWDRAWYLPFEKFRIRLIRLTEKLLRIVRENPRFRFTFDGQTVVLEDILQIRPEWEAELKEHISAGRIMVGPWYVLPDEFLVSGEALIRNLLIGHRIARKFGRVLKVGYIPDPFGHIAQLPQILNGFGLDTFIFMRGMGDEGEELGSEFWWVAPDGESKVLAHHQITSYCNAGYLGYVFEDGVPRVDYERATEHIKRLLENLRKYATVPVFYISNGCDHFEPQPELPDILKHLNRVFDDVQFVQATPEEFFAHVKRARKEFKIYRGEMRAARYHYLLSGVFSSRIYLKQANFRCQTLLERWVEPFCAIAHFAVGHPYPDAHINYAWRTLLKNHPHDDICGCSVDEVHRENETRYMLVEQVGDMLLNEALNAIALRIDTASSAPSDDWQAFAVFNPLPWDRNDPVAVTIPQAWLKDGGTLKDCAGSPVPVQIVQTGDEHALILIKPPIVPSLGYTTLYLDRTDKQKREWATDVRAEGNTIENEFLRVTAEPNGTITVVDKLTGKSYSGFNLLEDTEDAGDEYDYSPAENSQTITSENVKAKVKVVESGPVRASLLISYDLQLHEGLTPDRKGRSKRMVRCPVQVKVSLNSGVPRVDFEVTVTNNAKDHRLRALFPTDIQTDVAKVEEHFHVIERSLTLPEGKNWAQPPQPTNHMDSFVSVDDGAFGVTVISEGLPEYEVRKDSKGVTICLTLLRCIGWLSRGDFKTRPGHAGPQIATPDAQCLGTHTFRYAVVIHKRDWRESGVMRLAHEHNVPMRIFPARRKDQKHPAEATLPVSCSFLRVEPADFFVTAVKRAEDRDSLIVRFYNTRDTGQGGETKGSICLWCPPKEAHLTNLNEERKRKLRVGKDGSVQISAKAWQIVTTELVL</sequence>
<dbReference type="PANTHER" id="PTHR46017:SF2">
    <property type="entry name" value="MANNOSYLGLYCERATE HYDROLASE"/>
    <property type="match status" value="1"/>
</dbReference>
<evidence type="ECO:0000313" key="7">
    <source>
        <dbReference type="Proteomes" id="UP001204798"/>
    </source>
</evidence>
<proteinExistence type="inferred from homology"/>
<dbReference type="SUPFAM" id="SSF88688">
    <property type="entry name" value="Families 57/38 glycoside transferase middle domain"/>
    <property type="match status" value="1"/>
</dbReference>
<dbReference type="InterPro" id="IPR011013">
    <property type="entry name" value="Gal_mutarotase_sf_dom"/>
</dbReference>
<dbReference type="Gene3D" id="2.60.40.2220">
    <property type="match status" value="1"/>
</dbReference>
<keyword evidence="2" id="KW-0479">Metal-binding</keyword>
<organism evidence="6 7">
    <name type="scientific">Candidatus Fervidibacter sacchari</name>
    <dbReference type="NCBI Taxonomy" id="1448929"/>
    <lineage>
        <taxon>Bacteria</taxon>
        <taxon>Candidatus Fervidibacterota</taxon>
        <taxon>Candidatus Fervidibacter</taxon>
    </lineage>
</organism>
<dbReference type="InterPro" id="IPR028995">
    <property type="entry name" value="Glyco_hydro_57/38_cen_sf"/>
</dbReference>
<dbReference type="InterPro" id="IPR015341">
    <property type="entry name" value="Glyco_hydro_38_cen"/>
</dbReference>
<dbReference type="RefSeq" id="WP_259092278.1">
    <property type="nucleotide sequence ID" value="NZ_CP130454.1"/>
</dbReference>
<dbReference type="InterPro" id="IPR037094">
    <property type="entry name" value="Glyco_hydro_38_cen_sf"/>
</dbReference>
<keyword evidence="7" id="KW-1185">Reference proteome</keyword>
<comment type="caution">
    <text evidence="6">The sequence shown here is derived from an EMBL/GenBank/DDBJ whole genome shotgun (WGS) entry which is preliminary data.</text>
</comment>
<evidence type="ECO:0000256" key="4">
    <source>
        <dbReference type="ARBA" id="ARBA00023295"/>
    </source>
</evidence>
<protein>
    <submittedName>
        <fullName evidence="6">Alpha-mannosidase</fullName>
    </submittedName>
</protein>
<accession>A0ABT2EII6</accession>
<dbReference type="SMART" id="SM00872">
    <property type="entry name" value="Alpha-mann_mid"/>
    <property type="match status" value="1"/>
</dbReference>
<gene>
    <name evidence="6" type="ORF">M2350_000165</name>
</gene>
<keyword evidence="3" id="KW-0378">Hydrolase</keyword>
<dbReference type="InterPro" id="IPR000602">
    <property type="entry name" value="Glyco_hydro_38_N"/>
</dbReference>
<feature type="domain" description="Glycoside hydrolase family 38 central" evidence="5">
    <location>
        <begin position="290"/>
        <end position="369"/>
    </location>
</feature>
<evidence type="ECO:0000256" key="2">
    <source>
        <dbReference type="ARBA" id="ARBA00022723"/>
    </source>
</evidence>
<evidence type="ECO:0000256" key="3">
    <source>
        <dbReference type="ARBA" id="ARBA00022801"/>
    </source>
</evidence>
<dbReference type="InterPro" id="IPR011682">
    <property type="entry name" value="Glyco_hydro_38_C"/>
</dbReference>
<dbReference type="InterPro" id="IPR041147">
    <property type="entry name" value="GH38_C"/>
</dbReference>
<evidence type="ECO:0000313" key="6">
    <source>
        <dbReference type="EMBL" id="MCS3917768.1"/>
    </source>
</evidence>